<feature type="transmembrane region" description="Helical" evidence="10">
    <location>
        <begin position="370"/>
        <end position="393"/>
    </location>
</feature>
<evidence type="ECO:0000256" key="5">
    <source>
        <dbReference type="ARBA" id="ARBA00022679"/>
    </source>
</evidence>
<feature type="transmembrane region" description="Helical" evidence="10">
    <location>
        <begin position="322"/>
        <end position="344"/>
    </location>
</feature>
<proteinExistence type="inferred from homology"/>
<keyword evidence="7 10" id="KW-0256">Endoplasmic reticulum</keyword>
<protein>
    <recommendedName>
        <fullName evidence="10">Mannosyltransferase</fullName>
        <ecNumber evidence="10">2.4.1.-</ecNumber>
    </recommendedName>
</protein>
<keyword evidence="6 10" id="KW-0812">Transmembrane</keyword>
<evidence type="ECO:0000256" key="7">
    <source>
        <dbReference type="ARBA" id="ARBA00022824"/>
    </source>
</evidence>
<feature type="transmembrane region" description="Helical" evidence="10">
    <location>
        <begin position="123"/>
        <end position="141"/>
    </location>
</feature>
<comment type="similarity">
    <text evidence="3 10">Belongs to the glycosyltransferase 22 family.</text>
</comment>
<evidence type="ECO:0000256" key="11">
    <source>
        <dbReference type="SAM" id="MobiDB-lite"/>
    </source>
</evidence>
<name>A0A7E4W837_PANRE</name>
<evidence type="ECO:0000313" key="13">
    <source>
        <dbReference type="WBParaSite" id="Pan_g8118.t1"/>
    </source>
</evidence>
<dbReference type="GO" id="GO:0000026">
    <property type="term" value="F:alpha-1,2-mannosyltransferase activity"/>
    <property type="evidence" value="ECO:0007669"/>
    <property type="project" value="TreeGrafter"/>
</dbReference>
<evidence type="ECO:0000313" key="12">
    <source>
        <dbReference type="Proteomes" id="UP000492821"/>
    </source>
</evidence>
<keyword evidence="8 10" id="KW-1133">Transmembrane helix</keyword>
<evidence type="ECO:0000256" key="9">
    <source>
        <dbReference type="ARBA" id="ARBA00023136"/>
    </source>
</evidence>
<dbReference type="GO" id="GO:0006487">
    <property type="term" value="P:protein N-linked glycosylation"/>
    <property type="evidence" value="ECO:0007669"/>
    <property type="project" value="TreeGrafter"/>
</dbReference>
<evidence type="ECO:0000256" key="8">
    <source>
        <dbReference type="ARBA" id="ARBA00022989"/>
    </source>
</evidence>
<evidence type="ECO:0000256" key="1">
    <source>
        <dbReference type="ARBA" id="ARBA00004477"/>
    </source>
</evidence>
<feature type="transmembrane region" description="Helical" evidence="10">
    <location>
        <begin position="405"/>
        <end position="424"/>
    </location>
</feature>
<dbReference type="GO" id="GO:0005789">
    <property type="term" value="C:endoplasmic reticulum membrane"/>
    <property type="evidence" value="ECO:0007669"/>
    <property type="project" value="UniProtKB-SubCell"/>
</dbReference>
<keyword evidence="9 10" id="KW-0472">Membrane</keyword>
<dbReference type="AlphaFoldDB" id="A0A7E4W837"/>
<reference evidence="13" key="2">
    <citation type="submission" date="2020-10" db="UniProtKB">
        <authorList>
            <consortium name="WormBaseParasite"/>
        </authorList>
    </citation>
    <scope>IDENTIFICATION</scope>
</reference>
<keyword evidence="4 10" id="KW-0328">Glycosyltransferase</keyword>
<evidence type="ECO:0000256" key="2">
    <source>
        <dbReference type="ARBA" id="ARBA00004922"/>
    </source>
</evidence>
<sequence length="590" mass="67727">MAPARRRRVPVGERPPSVDEPTVSLESEAHRYERRLDRDAGNGRWDVLRGKLFHLLPSFDDAEPFADSFMLKLLSSVRIASAFYTVINDCDETYNYWEALHLMVYGRGFQTWEYSPVFAIRSWFYISLHYFPTLFLSFLLADSKVAVFYTLRVLLGFFHGAAEFMLTKAIAARLGNTISKFYFIITLTSVGTFYAGSAFLPSTFAMIMNMFALAFWLQERWFWSILSVATGALVGWPFAAVLGLPIVLEMVVLRRHQLFWTFVKYAAVAGSLVLSALYTVDSHYYGKHVIAPLNIVLYNVISGNGPELYGVEPFTYYLKNLVLNWSIALPFALVALPLALYVYIPSSIRPVVDEGKTKEIVERPTMTLAYWYRFMPIVLIGLAAFVWAFIFFSQPHKEERFLTPIYPHIAVLFAVALYALRTIIKDKFYVIPLSILLVFAVISTMRGAAVFRNYNGVVETHKQFYDHFVVFSEKKRDFTRFSDPIRVCTGKEWHRFPSSFFLPENSIDKHGNKRKVELEFIKSAFKGILPKHYPIAKRLSDVTRAIPDAMNDKNEEEPERYVPVETCDYILDFDDGTSGGPDEPNYAQRC</sequence>
<dbReference type="InterPro" id="IPR005599">
    <property type="entry name" value="GPI_mannosylTrfase"/>
</dbReference>
<feature type="transmembrane region" description="Helical" evidence="10">
    <location>
        <begin position="430"/>
        <end position="451"/>
    </location>
</feature>
<accession>A0A7E4W837</accession>
<feature type="transmembrane region" description="Helical" evidence="10">
    <location>
        <begin position="182"/>
        <end position="215"/>
    </location>
</feature>
<dbReference type="PANTHER" id="PTHR22760:SF2">
    <property type="entry name" value="ALPHA-1,2-MANNOSYLTRANSFERASE ALG9"/>
    <property type="match status" value="1"/>
</dbReference>
<organism evidence="12 13">
    <name type="scientific">Panagrellus redivivus</name>
    <name type="common">Microworm</name>
    <dbReference type="NCBI Taxonomy" id="6233"/>
    <lineage>
        <taxon>Eukaryota</taxon>
        <taxon>Metazoa</taxon>
        <taxon>Ecdysozoa</taxon>
        <taxon>Nematoda</taxon>
        <taxon>Chromadorea</taxon>
        <taxon>Rhabditida</taxon>
        <taxon>Tylenchina</taxon>
        <taxon>Panagrolaimomorpha</taxon>
        <taxon>Panagrolaimoidea</taxon>
        <taxon>Panagrolaimidae</taxon>
        <taxon>Panagrellus</taxon>
    </lineage>
</organism>
<feature type="transmembrane region" description="Helical" evidence="10">
    <location>
        <begin position="147"/>
        <end position="170"/>
    </location>
</feature>
<reference evidence="12" key="1">
    <citation type="journal article" date="2013" name="Genetics">
        <title>The draft genome and transcriptome of Panagrellus redivivus are shaped by the harsh demands of a free-living lifestyle.</title>
        <authorList>
            <person name="Srinivasan J."/>
            <person name="Dillman A.R."/>
            <person name="Macchietto M.G."/>
            <person name="Heikkinen L."/>
            <person name="Lakso M."/>
            <person name="Fracchia K.M."/>
            <person name="Antoshechkin I."/>
            <person name="Mortazavi A."/>
            <person name="Wong G."/>
            <person name="Sternberg P.W."/>
        </authorList>
    </citation>
    <scope>NUCLEOTIDE SEQUENCE [LARGE SCALE GENOMIC DNA]</scope>
    <source>
        <strain evidence="12">MT8872</strain>
    </source>
</reference>
<evidence type="ECO:0000256" key="4">
    <source>
        <dbReference type="ARBA" id="ARBA00022676"/>
    </source>
</evidence>
<evidence type="ECO:0000256" key="6">
    <source>
        <dbReference type="ARBA" id="ARBA00022692"/>
    </source>
</evidence>
<dbReference type="PANTHER" id="PTHR22760">
    <property type="entry name" value="GLYCOSYLTRANSFERASE"/>
    <property type="match status" value="1"/>
</dbReference>
<comment type="pathway">
    <text evidence="2">Protein modification; protein glycosylation.</text>
</comment>
<evidence type="ECO:0000256" key="3">
    <source>
        <dbReference type="ARBA" id="ARBA00007063"/>
    </source>
</evidence>
<evidence type="ECO:0000256" key="10">
    <source>
        <dbReference type="RuleBase" id="RU363075"/>
    </source>
</evidence>
<feature type="region of interest" description="Disordered" evidence="11">
    <location>
        <begin position="1"/>
        <end position="25"/>
    </location>
</feature>
<keyword evidence="5" id="KW-0808">Transferase</keyword>
<comment type="subcellular location">
    <subcellularLocation>
        <location evidence="1 10">Endoplasmic reticulum membrane</location>
        <topology evidence="1 10">Multi-pass membrane protein</topology>
    </subcellularLocation>
</comment>
<dbReference type="WBParaSite" id="Pan_g8118.t1">
    <property type="protein sequence ID" value="Pan_g8118.t1"/>
    <property type="gene ID" value="Pan_g8118"/>
</dbReference>
<keyword evidence="12" id="KW-1185">Reference proteome</keyword>
<feature type="transmembrane region" description="Helical" evidence="10">
    <location>
        <begin position="221"/>
        <end position="246"/>
    </location>
</feature>
<feature type="transmembrane region" description="Helical" evidence="10">
    <location>
        <begin position="258"/>
        <end position="278"/>
    </location>
</feature>
<dbReference type="EC" id="2.4.1.-" evidence="10"/>
<dbReference type="UniPathway" id="UPA00378"/>
<dbReference type="Pfam" id="PF03901">
    <property type="entry name" value="Glyco_transf_22"/>
    <property type="match status" value="1"/>
</dbReference>
<dbReference type="Proteomes" id="UP000492821">
    <property type="component" value="Unassembled WGS sequence"/>
</dbReference>